<dbReference type="EMBL" id="AP017423">
    <property type="protein sequence ID" value="BCX70452.1"/>
    <property type="molecule type" value="Genomic_DNA"/>
</dbReference>
<evidence type="ECO:0008006" key="4">
    <source>
        <dbReference type="Google" id="ProtNLM"/>
    </source>
</evidence>
<reference evidence="2 3" key="1">
    <citation type="submission" date="2016-04" db="EMBL/GenBank/DDBJ databases">
        <title>Complete genome sequence of Pseudomonas sp. LAB-08 isolated from TCE contaminated aquifer soil.</title>
        <authorList>
            <person name="Dohra H."/>
            <person name="Suzuki K."/>
            <person name="Fatma A."/>
            <person name="Inuzuka Y."/>
            <person name="Honjo M."/>
            <person name="Tashiro Y."/>
            <person name="Futamata H."/>
        </authorList>
    </citation>
    <scope>NUCLEOTIDE SEQUENCE [LARGE SCALE GENOMIC DNA]</scope>
    <source>
        <strain evidence="2 3">LAB-08</strain>
    </source>
</reference>
<keyword evidence="1" id="KW-0812">Transmembrane</keyword>
<name>A0ABM7S662_9PSED</name>
<evidence type="ECO:0000256" key="1">
    <source>
        <dbReference type="SAM" id="Phobius"/>
    </source>
</evidence>
<accession>A0ABM7S662</accession>
<keyword evidence="3" id="KW-1185">Reference proteome</keyword>
<feature type="transmembrane region" description="Helical" evidence="1">
    <location>
        <begin position="81"/>
        <end position="98"/>
    </location>
</feature>
<evidence type="ECO:0000313" key="2">
    <source>
        <dbReference type="EMBL" id="BCX70452.1"/>
    </source>
</evidence>
<feature type="transmembrane region" description="Helical" evidence="1">
    <location>
        <begin position="56"/>
        <end position="75"/>
    </location>
</feature>
<sequence>MTQSLSVSRGDRLAHSDDEAVTQDSHWSIAAFFVGKGGHAGKLSVESAPRSSVRRLPHLFCLRLVMSLHLMTLLTAHPAKLINLLALFFAFPGGWLLHATRRREQRAMASLQAQRQSSPSVEPTLDWATLRMNRFFYRFGFACLGLALLVSWISTRV</sequence>
<organism evidence="2 3">
    <name type="scientific">Pseudomonas izuensis</name>
    <dbReference type="NCBI Taxonomy" id="2684212"/>
    <lineage>
        <taxon>Bacteria</taxon>
        <taxon>Pseudomonadati</taxon>
        <taxon>Pseudomonadota</taxon>
        <taxon>Gammaproteobacteria</taxon>
        <taxon>Pseudomonadales</taxon>
        <taxon>Pseudomonadaceae</taxon>
        <taxon>Pseudomonas</taxon>
    </lineage>
</organism>
<keyword evidence="1" id="KW-0472">Membrane</keyword>
<dbReference type="Proteomes" id="UP000218595">
    <property type="component" value="Chromosome"/>
</dbReference>
<evidence type="ECO:0000313" key="3">
    <source>
        <dbReference type="Proteomes" id="UP000218595"/>
    </source>
</evidence>
<proteinExistence type="predicted"/>
<protein>
    <recommendedName>
        <fullName evidence="4">DUF2269 domain-containing protein</fullName>
    </recommendedName>
</protein>
<keyword evidence="1" id="KW-1133">Transmembrane helix</keyword>
<gene>
    <name evidence="2" type="ORF">LAB08_R51190</name>
</gene>
<feature type="transmembrane region" description="Helical" evidence="1">
    <location>
        <begin position="135"/>
        <end position="154"/>
    </location>
</feature>